<comment type="caution">
    <text evidence="1">The sequence shown here is derived from an EMBL/GenBank/DDBJ whole genome shotgun (WGS) entry which is preliminary data.</text>
</comment>
<dbReference type="PANTHER" id="PTHR11319:SF35">
    <property type="entry name" value="OUTER MEMBRANE PROTEIN PMPC-RELATED"/>
    <property type="match status" value="1"/>
</dbReference>
<dbReference type="PANTHER" id="PTHR11319">
    <property type="entry name" value="G PROTEIN-COUPLED RECEPTOR-RELATED"/>
    <property type="match status" value="1"/>
</dbReference>
<name>A0ABQ9YE97_9EUKA</name>
<protein>
    <submittedName>
        <fullName evidence="1">Uncharacterized protein</fullName>
    </submittedName>
</protein>
<evidence type="ECO:0000313" key="2">
    <source>
        <dbReference type="Proteomes" id="UP001281761"/>
    </source>
</evidence>
<organism evidence="1 2">
    <name type="scientific">Blattamonas nauphoetae</name>
    <dbReference type="NCBI Taxonomy" id="2049346"/>
    <lineage>
        <taxon>Eukaryota</taxon>
        <taxon>Metamonada</taxon>
        <taxon>Preaxostyla</taxon>
        <taxon>Oxymonadida</taxon>
        <taxon>Blattamonas</taxon>
    </lineage>
</organism>
<proteinExistence type="predicted"/>
<gene>
    <name evidence="1" type="ORF">BLNAU_3118</name>
</gene>
<dbReference type="Proteomes" id="UP001281761">
    <property type="component" value="Unassembled WGS sequence"/>
</dbReference>
<dbReference type="SUPFAM" id="SSF51126">
    <property type="entry name" value="Pectin lyase-like"/>
    <property type="match status" value="5"/>
</dbReference>
<dbReference type="EMBL" id="JARBJD010000013">
    <property type="protein sequence ID" value="KAK2962062.1"/>
    <property type="molecule type" value="Genomic_DNA"/>
</dbReference>
<dbReference type="InterPro" id="IPR011050">
    <property type="entry name" value="Pectin_lyase_fold/virulence"/>
</dbReference>
<accession>A0ABQ9YE97</accession>
<keyword evidence="2" id="KW-1185">Reference proteome</keyword>
<evidence type="ECO:0000313" key="1">
    <source>
        <dbReference type="EMBL" id="KAK2962062.1"/>
    </source>
</evidence>
<dbReference type="SMART" id="SM00710">
    <property type="entry name" value="PbH1"/>
    <property type="match status" value="14"/>
</dbReference>
<dbReference type="InterPro" id="IPR006626">
    <property type="entry name" value="PbH1"/>
</dbReference>
<sequence>MTIKTQTPTGITPDATLTSTSFNISSFQFCSEQGLFANHIQPEDTSSFPPISVTCSASAFHNISSLHATHRTPPQSTQVPKYLLSGISYTDSENGFYGLLTPNINLGGDFLFTNSTFSRCSVDATGQTYTASTPRFELDSTSSFTNCNFTEMTSTEDGGAIYFNNPSGTLSVTGCNFTDCTVSTSSILGGAIYVAHATYLSMENTRFVGCKSGDGYGGGFAVFRTATVILDTITCDTCEALTTSGLDCRGGGGMLYQASTLILSNSQFLNCVSDALGGGFAFYSISSSSEISSTQFTSCQSKGNGGGIDLAYCASPSTITLTTVIFTDCEVSLDDNGGGLSAKTSNKIVLNTCQFITCSAKGNYKYGGGCFFETITTIEVKGSTFQDCVANDGFGGGLSFEEGGSLSVTDSFFTRCLAKSNQSHGDPADARGGGIRVTTASGKVYLNKVTFVGCEAAKEGGGLFVDDIGQLEMTSCDFTDCQVEDDSLYNCFGGAVLTTNVAGANTITQCKFTECYSELRGGAIYADDTPSLTVDDCDFDTCIAYRYGGGTCTFEVPTIEIKNSRFVACTARWGGGVYEEYKSGTMISITVSGNNFTECNTAQEHGGAVWIENYPATQILTNNIIKQCMSTGDGGGIAIPNGQDVTITDSQFISCSSTQQGGGLAINDAEDVTLADSQFTSCVSADSGGGVYFMMSQGHFTISCCVVKSCQGNRFGGGIFLGLGAGSTTFLIDSVGYGRMPEDMNTVVDGEYGSNLFFDLIGRSDASIINPNTVKDPLIMMPANGISFTEDELKKWAYRTDYWPTFSFIYLIHPYVGGSLAVSSTQYHDASVCGYRYLPCQDFTVGHANAKDSATGEKAGVFIHTDVTATPPSFDKDMIWESSESNPKSLTISSGSVSPGLYSLTMKSLALSRTLPGASLFSITTGSLSVTSCTFTGRSSTTNGGAISATITTNTLTIASSSFKKWITEGNGGGIFIDATGLGSGGGFDVSGCLFGTGGDKNSATRGDNVNVSGKDFGTLITTARFPSVSGSTSPTLYWGNDVTHSVDSTLLVYLVPIGSTAAVDSLSGKAIQHCGHFGVACPMIETGFSRISGNVSPLSLELSSSVTAGAGFSVSSGKEISIKKSSASTQSSSSNTNPVLTFISSTSFTISSGKLSFEELELEVKVTTTTNAFVVAGGTLELGTSCSLSFSGTSGSLISQTNSLIKVSGGTLKIAGTSGSPKEIEYVDMRSSSVIEVNGVDFSGTVDLSFLTIGHCKSSSHGMISFLSSPSSSSVPTVSIDDCFFNLNENSNAVIGPHDIEADASWESVLDSPLVFVETYSDSTVNHFQIGTSDKSSLVPFPILKTHGTDAGADADCNLNTIMCKTVKTSLSHCTQKSGSIFVKREIQMETGTFSEDTLVVGEKNVEIRGKTAAVILQPSSDVSLLTLSSGTAELTTFKLAAFTTQSDPVIVVTDAGGKLSLSAISFDGSGKTLSDSVVSTEGTTTVTDCYFSDITAQTSTTNGGAISATITTNTLTIASSSFKKWITEGNGGGIFIDATGLGSGGGFDVSGCLFGTGGDKNSATRGDNVYVSGKDFGTLITTARFPSVSGSTSPTLYWGNDVTHSVDSTLLVYLVPIGSTAAVDSLSGKAIQHCGHFGVACQTIESGFNRISENASPLSLELTSSVTAGAGLSITSGQALVINSSPPETHSLNLSPSTTFVVVSSTLTFSNIFITFPSSSVSHVFDVSEGDLSLHSTVSFLTPSSQSPFNSDVFNLRSGTIATTGTQFNFNTPLSLNGASLINVQSANLILTQTSFSNIVSSGDSAALHATVTSNTLTIDRSSFKKCESSKRGGAILLNLVQMTGNGDYKLLGIDFGRGESRNLATLVGHDVFVIGGALEDLITFERWTGSLSEATDDDLMGLDNDTPPFVSLLPFLIGNMFIVGEGGSDVGSGTDSSPFLTLWKGLTEALVVEKEAMGIVIKGQARIGQVVESGGDDEQAKTITIEGAQEGCRILCSVKDEEEGRRRERREAMILIRKHSFEISNLILSSFTPSSSVNSIFELRQKGSLTLIGCRIDGQSGISQTITTVGSEGRVVLSFFRTQNVDFIGKGGIVKCNGDAEVSMDNCDFSSTSFEDGAVVWGRTTAGLKLHSSRFSACLRKNFGSLVRLRIVGCVGEVKGCTFINCRTEVRMDEKSGVGGGCVVMEMDKRTTHTRHMPRSSVDLSESVFDSCQLLCTQNPASKRCVGGSGFLVVGKERSDWVSLRDATVSNCVCSDVEDGKGFEGGVVGWTEAPVQSDRRGMKTTPKQVGSLRI</sequence>
<reference evidence="1 2" key="1">
    <citation type="journal article" date="2022" name="bioRxiv">
        <title>Genomics of Preaxostyla Flagellates Illuminates Evolutionary Transitions and the Path Towards Mitochondrial Loss.</title>
        <authorList>
            <person name="Novak L.V.F."/>
            <person name="Treitli S.C."/>
            <person name="Pyrih J."/>
            <person name="Halakuc P."/>
            <person name="Pipaliya S.V."/>
            <person name="Vacek V."/>
            <person name="Brzon O."/>
            <person name="Soukal P."/>
            <person name="Eme L."/>
            <person name="Dacks J.B."/>
            <person name="Karnkowska A."/>
            <person name="Elias M."/>
            <person name="Hampl V."/>
        </authorList>
    </citation>
    <scope>NUCLEOTIDE SEQUENCE [LARGE SCALE GENOMIC DNA]</scope>
    <source>
        <strain evidence="1">NAU3</strain>
        <tissue evidence="1">Gut</tissue>
    </source>
</reference>